<gene>
    <name evidence="2" type="ORF">BCR38DRAFT_508513</name>
</gene>
<dbReference type="STRING" id="1141098.A0A1Y2ECP3"/>
<dbReference type="InParanoid" id="A0A1Y2ECP3"/>
<dbReference type="RefSeq" id="XP_040719351.1">
    <property type="nucleotide sequence ID" value="XM_040864976.1"/>
</dbReference>
<dbReference type="Gene3D" id="3.30.420.10">
    <property type="entry name" value="Ribonuclease H-like superfamily/Ribonuclease H"/>
    <property type="match status" value="1"/>
</dbReference>
<evidence type="ECO:0000259" key="1">
    <source>
        <dbReference type="Pfam" id="PF01612"/>
    </source>
</evidence>
<dbReference type="GeneID" id="63781188"/>
<dbReference type="GO" id="GO:0006139">
    <property type="term" value="P:nucleobase-containing compound metabolic process"/>
    <property type="evidence" value="ECO:0007669"/>
    <property type="project" value="InterPro"/>
</dbReference>
<reference evidence="2 3" key="1">
    <citation type="submission" date="2016-07" db="EMBL/GenBank/DDBJ databases">
        <title>Pervasive Adenine N6-methylation of Active Genes in Fungi.</title>
        <authorList>
            <consortium name="DOE Joint Genome Institute"/>
            <person name="Mondo S.J."/>
            <person name="Dannebaum R.O."/>
            <person name="Kuo R.C."/>
            <person name="Labutti K."/>
            <person name="Haridas S."/>
            <person name="Kuo A."/>
            <person name="Salamov A."/>
            <person name="Ahrendt S.R."/>
            <person name="Lipzen A."/>
            <person name="Sullivan W."/>
            <person name="Andreopoulos W.B."/>
            <person name="Clum A."/>
            <person name="Lindquist E."/>
            <person name="Daum C."/>
            <person name="Ramamoorthy G.K."/>
            <person name="Gryganskyi A."/>
            <person name="Culley D."/>
            <person name="Magnuson J.K."/>
            <person name="James T.Y."/>
            <person name="O'Malley M.A."/>
            <person name="Stajich J.E."/>
            <person name="Spatafora J.W."/>
            <person name="Visel A."/>
            <person name="Grigoriev I.V."/>
        </authorList>
    </citation>
    <scope>NUCLEOTIDE SEQUENCE [LARGE SCALE GENOMIC DNA]</scope>
    <source>
        <strain evidence="2 3">CBS 129021</strain>
    </source>
</reference>
<dbReference type="InterPro" id="IPR036397">
    <property type="entry name" value="RNaseH_sf"/>
</dbReference>
<dbReference type="InterPro" id="IPR012337">
    <property type="entry name" value="RNaseH-like_sf"/>
</dbReference>
<organism evidence="2 3">
    <name type="scientific">Pseudomassariella vexata</name>
    <dbReference type="NCBI Taxonomy" id="1141098"/>
    <lineage>
        <taxon>Eukaryota</taxon>
        <taxon>Fungi</taxon>
        <taxon>Dikarya</taxon>
        <taxon>Ascomycota</taxon>
        <taxon>Pezizomycotina</taxon>
        <taxon>Sordariomycetes</taxon>
        <taxon>Xylariomycetidae</taxon>
        <taxon>Amphisphaeriales</taxon>
        <taxon>Pseudomassariaceae</taxon>
        <taxon>Pseudomassariella</taxon>
    </lineage>
</organism>
<evidence type="ECO:0000313" key="3">
    <source>
        <dbReference type="Proteomes" id="UP000193689"/>
    </source>
</evidence>
<keyword evidence="2" id="KW-0540">Nuclease</keyword>
<dbReference type="PANTHER" id="PTHR43040:SF1">
    <property type="entry name" value="RIBONUCLEASE D"/>
    <property type="match status" value="1"/>
</dbReference>
<proteinExistence type="predicted"/>
<keyword evidence="2" id="KW-0269">Exonuclease</keyword>
<dbReference type="PANTHER" id="PTHR43040">
    <property type="entry name" value="RIBONUCLEASE D"/>
    <property type="match status" value="1"/>
</dbReference>
<dbReference type="GO" id="GO:0003676">
    <property type="term" value="F:nucleic acid binding"/>
    <property type="evidence" value="ECO:0007669"/>
    <property type="project" value="InterPro"/>
</dbReference>
<dbReference type="InterPro" id="IPR002562">
    <property type="entry name" value="3'-5'_exonuclease_dom"/>
</dbReference>
<keyword evidence="2" id="KW-0378">Hydrolase</keyword>
<keyword evidence="3" id="KW-1185">Reference proteome</keyword>
<dbReference type="GO" id="GO:0008408">
    <property type="term" value="F:3'-5' exonuclease activity"/>
    <property type="evidence" value="ECO:0007669"/>
    <property type="project" value="InterPro"/>
</dbReference>
<dbReference type="OrthoDB" id="26838at2759"/>
<comment type="caution">
    <text evidence="2">The sequence shown here is derived from an EMBL/GenBank/DDBJ whole genome shotgun (WGS) entry which is preliminary data.</text>
</comment>
<evidence type="ECO:0000313" key="2">
    <source>
        <dbReference type="EMBL" id="ORY69064.1"/>
    </source>
</evidence>
<sequence length="270" mass="30196">MATPTAPLSSLIDRKVSALTNSLNKVNVEAKPASGFIDTEEALTEVLNSLEGLPTNPPSLYVDLEGANLSRHGTISIMQLLIHPPTRRTSSTSTRDKIGLSLKDILESGTIPKVFFDVRRDSDTLFSHYGVRLSGIQDLQLMELATRAFGRRYVTALAKCIEKDANLNYTEKKAFTQGKSRGKMLFDPQLGGSYEVFSQRPLSEEILKYCTNDVKFLPRLWSIYDRKLTVAWRERVRVATNERVALSQGVMFNGQGQHMALAPVGWNEMR</sequence>
<name>A0A1Y2ECP3_9PEZI</name>
<dbReference type="AlphaFoldDB" id="A0A1Y2ECP3"/>
<dbReference type="SUPFAM" id="SSF53098">
    <property type="entry name" value="Ribonuclease H-like"/>
    <property type="match status" value="1"/>
</dbReference>
<dbReference type="EMBL" id="MCFJ01000003">
    <property type="protein sequence ID" value="ORY69064.1"/>
    <property type="molecule type" value="Genomic_DNA"/>
</dbReference>
<protein>
    <submittedName>
        <fullName evidence="2">Exonuclease</fullName>
    </submittedName>
</protein>
<dbReference type="Pfam" id="PF01612">
    <property type="entry name" value="DNA_pol_A_exo1"/>
    <property type="match status" value="1"/>
</dbReference>
<dbReference type="Proteomes" id="UP000193689">
    <property type="component" value="Unassembled WGS sequence"/>
</dbReference>
<accession>A0A1Y2ECP3</accession>
<feature type="domain" description="3'-5' exonuclease" evidence="1">
    <location>
        <begin position="37"/>
        <end position="223"/>
    </location>
</feature>